<name>A0ABV9UAC5_9ACTN</name>
<reference evidence="2" key="1">
    <citation type="journal article" date="2019" name="Int. J. Syst. Evol. Microbiol.">
        <title>The Global Catalogue of Microorganisms (GCM) 10K type strain sequencing project: providing services to taxonomists for standard genome sequencing and annotation.</title>
        <authorList>
            <consortium name="The Broad Institute Genomics Platform"/>
            <consortium name="The Broad Institute Genome Sequencing Center for Infectious Disease"/>
            <person name="Wu L."/>
            <person name="Ma J."/>
        </authorList>
    </citation>
    <scope>NUCLEOTIDE SEQUENCE [LARGE SCALE GENOMIC DNA]</scope>
    <source>
        <strain evidence="2">KLKA75</strain>
    </source>
</reference>
<proteinExistence type="predicted"/>
<evidence type="ECO:0000313" key="2">
    <source>
        <dbReference type="Proteomes" id="UP001595872"/>
    </source>
</evidence>
<organism evidence="1 2">
    <name type="scientific">Actinomadura gamaensis</name>
    <dbReference type="NCBI Taxonomy" id="1763541"/>
    <lineage>
        <taxon>Bacteria</taxon>
        <taxon>Bacillati</taxon>
        <taxon>Actinomycetota</taxon>
        <taxon>Actinomycetes</taxon>
        <taxon>Streptosporangiales</taxon>
        <taxon>Thermomonosporaceae</taxon>
        <taxon>Actinomadura</taxon>
    </lineage>
</organism>
<comment type="caution">
    <text evidence="1">The sequence shown here is derived from an EMBL/GenBank/DDBJ whole genome shotgun (WGS) entry which is preliminary data.</text>
</comment>
<keyword evidence="2" id="KW-1185">Reference proteome</keyword>
<dbReference type="RefSeq" id="WP_378263181.1">
    <property type="nucleotide sequence ID" value="NZ_JBHSIT010000014.1"/>
</dbReference>
<sequence>MTFSLDKHRLPLFHTDDQRLEPLGVWIIADISIYKQVCLDALAMIADVSAGRPPFEPWSSDKFDVAFSESGITIQNLWIPDQHGEYTLAETRDTVENYWRFLVAVPDNPNLIREYRPDLPEWQADLLMWEESWKRPHPYRGVFF</sequence>
<protein>
    <submittedName>
        <fullName evidence="1">Uncharacterized protein</fullName>
    </submittedName>
</protein>
<dbReference type="Proteomes" id="UP001595872">
    <property type="component" value="Unassembled WGS sequence"/>
</dbReference>
<dbReference type="EMBL" id="JBHSIT010000014">
    <property type="protein sequence ID" value="MFC4912844.1"/>
    <property type="molecule type" value="Genomic_DNA"/>
</dbReference>
<evidence type="ECO:0000313" key="1">
    <source>
        <dbReference type="EMBL" id="MFC4912844.1"/>
    </source>
</evidence>
<gene>
    <name evidence="1" type="ORF">ACFPCY_36480</name>
</gene>
<accession>A0ABV9UAC5</accession>